<proteinExistence type="predicted"/>
<protein>
    <submittedName>
        <fullName evidence="1">Uncharacterized protein</fullName>
    </submittedName>
</protein>
<dbReference type="AlphaFoldDB" id="A0A1Q9C0H7"/>
<dbReference type="EMBL" id="LSRX01002028">
    <property type="protein sequence ID" value="OLP76423.1"/>
    <property type="molecule type" value="Genomic_DNA"/>
</dbReference>
<reference evidence="1 2" key="1">
    <citation type="submission" date="2016-02" db="EMBL/GenBank/DDBJ databases">
        <title>Genome analysis of coral dinoflagellate symbionts highlights evolutionary adaptations to a symbiotic lifestyle.</title>
        <authorList>
            <person name="Aranda M."/>
            <person name="Li Y."/>
            <person name="Liew Y.J."/>
            <person name="Baumgarten S."/>
            <person name="Simakov O."/>
            <person name="Wilson M."/>
            <person name="Piel J."/>
            <person name="Ashoor H."/>
            <person name="Bougouffa S."/>
            <person name="Bajic V.B."/>
            <person name="Ryu T."/>
            <person name="Ravasi T."/>
            <person name="Bayer T."/>
            <person name="Micklem G."/>
            <person name="Kim H."/>
            <person name="Bhak J."/>
            <person name="Lajeunesse T.C."/>
            <person name="Voolstra C.R."/>
        </authorList>
    </citation>
    <scope>NUCLEOTIDE SEQUENCE [LARGE SCALE GENOMIC DNA]</scope>
    <source>
        <strain evidence="1 2">CCMP2467</strain>
    </source>
</reference>
<dbReference type="Proteomes" id="UP000186817">
    <property type="component" value="Unassembled WGS sequence"/>
</dbReference>
<name>A0A1Q9C0H7_SYMMI</name>
<evidence type="ECO:0000313" key="2">
    <source>
        <dbReference type="Proteomes" id="UP000186817"/>
    </source>
</evidence>
<comment type="caution">
    <text evidence="1">The sequence shown here is derived from an EMBL/GenBank/DDBJ whole genome shotgun (WGS) entry which is preliminary data.</text>
</comment>
<evidence type="ECO:0000313" key="1">
    <source>
        <dbReference type="EMBL" id="OLP76423.1"/>
    </source>
</evidence>
<accession>A0A1Q9C0H7</accession>
<sequence>MELLDETAILNYVRPANVATEPTWRRQHIAAEAQEPGNDDKTNTAARNKYVCAELGTCPQLHLAKPAVINC</sequence>
<gene>
    <name evidence="1" type="ORF">AK812_SmicGene43646</name>
</gene>
<keyword evidence="2" id="KW-1185">Reference proteome</keyword>
<organism evidence="1 2">
    <name type="scientific">Symbiodinium microadriaticum</name>
    <name type="common">Dinoflagellate</name>
    <name type="synonym">Zooxanthella microadriatica</name>
    <dbReference type="NCBI Taxonomy" id="2951"/>
    <lineage>
        <taxon>Eukaryota</taxon>
        <taxon>Sar</taxon>
        <taxon>Alveolata</taxon>
        <taxon>Dinophyceae</taxon>
        <taxon>Suessiales</taxon>
        <taxon>Symbiodiniaceae</taxon>
        <taxon>Symbiodinium</taxon>
    </lineage>
</organism>